<protein>
    <recommendedName>
        <fullName evidence="6">Glycoprotein</fullName>
    </recommendedName>
</protein>
<dbReference type="Proteomes" id="UP000664167">
    <property type="component" value="Unassembled WGS sequence"/>
</dbReference>
<feature type="region of interest" description="Disordered" evidence="1">
    <location>
        <begin position="256"/>
        <end position="278"/>
    </location>
</feature>
<comment type="caution">
    <text evidence="4">The sequence shown here is derived from an EMBL/GenBank/DDBJ whole genome shotgun (WGS) entry which is preliminary data.</text>
</comment>
<evidence type="ECO:0000256" key="3">
    <source>
        <dbReference type="SAM" id="SignalP"/>
    </source>
</evidence>
<accession>A0A939JJP5</accession>
<evidence type="ECO:0000256" key="2">
    <source>
        <dbReference type="SAM" id="Phobius"/>
    </source>
</evidence>
<evidence type="ECO:0000313" key="4">
    <source>
        <dbReference type="EMBL" id="MBO0516798.1"/>
    </source>
</evidence>
<keyword evidence="5" id="KW-1185">Reference proteome</keyword>
<feature type="chain" id="PRO_5037735982" description="Glycoprotein" evidence="3">
    <location>
        <begin position="29"/>
        <end position="712"/>
    </location>
</feature>
<dbReference type="PROSITE" id="PS51257">
    <property type="entry name" value="PROKAR_LIPOPROTEIN"/>
    <property type="match status" value="1"/>
</dbReference>
<gene>
    <name evidence="4" type="ORF">J0695_34275</name>
</gene>
<dbReference type="AlphaFoldDB" id="A0A939JJP5"/>
<keyword evidence="2" id="KW-0472">Membrane</keyword>
<evidence type="ECO:0008006" key="6">
    <source>
        <dbReference type="Google" id="ProtNLM"/>
    </source>
</evidence>
<feature type="compositionally biased region" description="Polar residues" evidence="1">
    <location>
        <begin position="262"/>
        <end position="278"/>
    </location>
</feature>
<feature type="transmembrane region" description="Helical" evidence="2">
    <location>
        <begin position="674"/>
        <end position="695"/>
    </location>
</feature>
<evidence type="ECO:0000256" key="1">
    <source>
        <dbReference type="SAM" id="MobiDB-lite"/>
    </source>
</evidence>
<sequence length="712" mass="71338">MPVVGRMAAVVLLLLAGCVGFPSGVAGAADTAGNGLPVTVTLTSLTPSVPVAGGTVTVKGNVKNTAATAVTGVQVGVRMGEGKPLSGRAGIGEVAGRGKPVSADGEEISGHLDDVGDVAAGKSADFSLAVPVSVLGMSKAGVYEFAVDAQGTADGADAAGTVGITRTFLPWFPTPSSAEATSVSAVWPLTATPHINAWSMANGDSGEAVFSDDSLADDLGDSGRLDAAVRAADDLPVTWVVDPELLAEASAMSDGYRVASSPDDSGQQAVQDNTAGSGRSAASSWLKRLKSAVSGGDVVSLAYGDPDLASVAHHGSGVDGLTALVKQAGSDGAAQVASALGVTPEAEVAWPADEVVDTGIVRLVKSLGGSAVVTSSAQVSGTAPVQATSAGTTALVADSTLGDVLSADSGQAVIQQRVLAETLAVTLASPSDRAGLFVVPPRQVSADAVKALGAALGAAQDAGWVKGVTLDQLRTEMPAPAGQATVPAVSAYPASEAADEISAAQLQSVVDQKGRLTTLLPLLTAPDRVEQQTRAAMASGLSTAWRADQTKGDAYREGLADSITASLGAVHLVQKSKVTLSGDSGKLQVSVDNGLQQKAQGLVLGLTAQAPMLEIGDVPDLSLTAAAVSTVSVPVAARSNGQAQVTAQLYRSDTGEAWGDPVTFTVEVTSIQTGALWVVGGGLVLMLIAVARIAWVRRRKATRGFGATPRRR</sequence>
<keyword evidence="2" id="KW-1133">Transmembrane helix</keyword>
<evidence type="ECO:0000313" key="5">
    <source>
        <dbReference type="Proteomes" id="UP000664167"/>
    </source>
</evidence>
<organism evidence="4 5">
    <name type="scientific">Streptomyces beijiangensis</name>
    <dbReference type="NCBI Taxonomy" id="163361"/>
    <lineage>
        <taxon>Bacteria</taxon>
        <taxon>Bacillati</taxon>
        <taxon>Actinomycetota</taxon>
        <taxon>Actinomycetes</taxon>
        <taxon>Kitasatosporales</taxon>
        <taxon>Streptomycetaceae</taxon>
        <taxon>Streptomyces</taxon>
    </lineage>
</organism>
<feature type="signal peptide" evidence="3">
    <location>
        <begin position="1"/>
        <end position="28"/>
    </location>
</feature>
<name>A0A939JJP5_9ACTN</name>
<dbReference type="EMBL" id="JAFLRJ010000450">
    <property type="protein sequence ID" value="MBO0516798.1"/>
    <property type="molecule type" value="Genomic_DNA"/>
</dbReference>
<proteinExistence type="predicted"/>
<keyword evidence="3" id="KW-0732">Signal</keyword>
<reference evidence="4" key="1">
    <citation type="submission" date="2021-03" db="EMBL/GenBank/DDBJ databases">
        <title>Streptomyces poriferae sp. nov., a novel marine sponge-derived Actinobacteria species with anti-MRSA activity.</title>
        <authorList>
            <person name="Sandoval-Powers M."/>
            <person name="Kralova S."/>
            <person name="Nguyen G.-S."/>
            <person name="Fawwal D."/>
            <person name="Degnes K."/>
            <person name="Klinkenberg G."/>
            <person name="Sletta H."/>
            <person name="Wentzel A."/>
            <person name="Liles M.R."/>
        </authorList>
    </citation>
    <scope>NUCLEOTIDE SEQUENCE</scope>
    <source>
        <strain evidence="4">DSM 41794</strain>
    </source>
</reference>
<dbReference type="RefSeq" id="WP_206968673.1">
    <property type="nucleotide sequence ID" value="NZ_BAAAJJ010000007.1"/>
</dbReference>
<keyword evidence="2" id="KW-0812">Transmembrane</keyword>